<name>A0AAU7VRI8_9FIRM</name>
<dbReference type="SUPFAM" id="SSF55021">
    <property type="entry name" value="ACT-like"/>
    <property type="match status" value="1"/>
</dbReference>
<proteinExistence type="predicted"/>
<evidence type="ECO:0000313" key="1">
    <source>
        <dbReference type="EMBL" id="XBX76428.1"/>
    </source>
</evidence>
<dbReference type="InterPro" id="IPR027271">
    <property type="entry name" value="Acetolactate_synth/TF_NikR_C"/>
</dbReference>
<dbReference type="RefSeq" id="WP_350345167.1">
    <property type="nucleotide sequence ID" value="NZ_CP158367.1"/>
</dbReference>
<dbReference type="NCBIfam" id="TIGR03959">
    <property type="entry name" value="hyd_TM1266"/>
    <property type="match status" value="1"/>
</dbReference>
<reference evidence="1" key="1">
    <citation type="journal article" date="2013" name="Extremophiles">
        <title>Proteinivorax tanatarense gen. nov., sp. nov., an anaerobic, haloalkaliphilic, proteolytic bacterium isolated from a decaying algal bloom, and proposal of Proteinivoraceae fam. nov.</title>
        <authorList>
            <person name="Kevbrin V."/>
            <person name="Boltyanskaya Y."/>
            <person name="Zhilina T."/>
            <person name="Kolganova T."/>
            <person name="Lavrentjeva E."/>
            <person name="Kuznetsov B."/>
        </authorList>
    </citation>
    <scope>NUCLEOTIDE SEQUENCE</scope>
    <source>
        <strain evidence="1">Z-910T</strain>
    </source>
</reference>
<dbReference type="InterPro" id="IPR045865">
    <property type="entry name" value="ACT-like_dom_sf"/>
</dbReference>
<reference evidence="1" key="2">
    <citation type="submission" date="2024-06" db="EMBL/GenBank/DDBJ databases">
        <authorList>
            <person name="Petrova K.O."/>
            <person name="Toshchakov S.V."/>
            <person name="Boltjanskaja Y.V."/>
            <person name="Kevbrin V."/>
        </authorList>
    </citation>
    <scope>NUCLEOTIDE SEQUENCE</scope>
    <source>
        <strain evidence="1">Z-910T</strain>
    </source>
</reference>
<sequence>MKKIAVISSILEEPQKCQEQFNRVVSNYGRIVRGRMGIPFNEQGISVVSITVVGSLNEINSFTGKLGSIDSVTVKTAISKKEVMV</sequence>
<protein>
    <submittedName>
        <fullName evidence="1">TM1266 family iron-only hydrogenase system putative regulator</fullName>
    </submittedName>
</protein>
<dbReference type="InterPro" id="IPR023860">
    <property type="entry name" value="FeFe-hyd_TM1266"/>
</dbReference>
<dbReference type="Pfam" id="PF21699">
    <property type="entry name" value="TM1266-like"/>
    <property type="match status" value="1"/>
</dbReference>
<organism evidence="1">
    <name type="scientific">Proteinivorax tanatarense</name>
    <dbReference type="NCBI Taxonomy" id="1260629"/>
    <lineage>
        <taxon>Bacteria</taxon>
        <taxon>Bacillati</taxon>
        <taxon>Bacillota</taxon>
        <taxon>Clostridia</taxon>
        <taxon>Eubacteriales</taxon>
        <taxon>Proteinivoracaceae</taxon>
        <taxon>Proteinivorax</taxon>
    </lineage>
</organism>
<accession>A0AAU7VRI8</accession>
<gene>
    <name evidence="1" type="ORF">PRVXT_002608</name>
</gene>
<dbReference type="AlphaFoldDB" id="A0AAU7VRI8"/>
<dbReference type="EMBL" id="CP158367">
    <property type="protein sequence ID" value="XBX76428.1"/>
    <property type="molecule type" value="Genomic_DNA"/>
</dbReference>
<dbReference type="Gene3D" id="3.30.70.1150">
    <property type="entry name" value="ACT-like. Chain A, domain 2"/>
    <property type="match status" value="1"/>
</dbReference>